<feature type="transmembrane region" description="Helical" evidence="16">
    <location>
        <begin position="109"/>
        <end position="132"/>
    </location>
</feature>
<accession>A0A9Q0ANK8</accession>
<evidence type="ECO:0000256" key="2">
    <source>
        <dbReference type="ARBA" id="ARBA00004589"/>
    </source>
</evidence>
<evidence type="ECO:0000256" key="4">
    <source>
        <dbReference type="ARBA" id="ARBA00010031"/>
    </source>
</evidence>
<evidence type="ECO:0000256" key="13">
    <source>
        <dbReference type="ARBA" id="ARBA00038359"/>
    </source>
</evidence>
<evidence type="ECO:0000256" key="3">
    <source>
        <dbReference type="ARBA" id="ARBA00004613"/>
    </source>
</evidence>
<dbReference type="AlphaFoldDB" id="A0A9Q0ANK8"/>
<proteinExistence type="inferred from homology"/>
<dbReference type="PROSITE" id="PS52012">
    <property type="entry name" value="CFEM"/>
    <property type="match status" value="1"/>
</dbReference>
<evidence type="ECO:0000256" key="16">
    <source>
        <dbReference type="SAM" id="Phobius"/>
    </source>
</evidence>
<reference evidence="19" key="1">
    <citation type="submission" date="2021-03" db="EMBL/GenBank/DDBJ databases">
        <title>Revisited historic fungal species revealed as producer of novel bioactive compounds through whole genome sequencing and comparative genomics.</title>
        <authorList>
            <person name="Vignolle G.A."/>
            <person name="Hochenegger N."/>
            <person name="Mach R.L."/>
            <person name="Mach-Aigner A.R."/>
            <person name="Javad Rahimi M."/>
            <person name="Salim K.A."/>
            <person name="Chan C.M."/>
            <person name="Lim L.B.L."/>
            <person name="Cai F."/>
            <person name="Druzhinina I.S."/>
            <person name="U'Ren J.M."/>
            <person name="Derntl C."/>
        </authorList>
    </citation>
    <scope>NUCLEOTIDE SEQUENCE</scope>
    <source>
        <strain evidence="19">TUCIM 5799</strain>
    </source>
</reference>
<evidence type="ECO:0000256" key="9">
    <source>
        <dbReference type="ARBA" id="ARBA00022989"/>
    </source>
</evidence>
<dbReference type="GO" id="GO:0005576">
    <property type="term" value="C:extracellular region"/>
    <property type="evidence" value="ECO:0007669"/>
    <property type="project" value="UniProtKB-SubCell"/>
</dbReference>
<protein>
    <recommendedName>
        <fullName evidence="18">CFEM domain-containing protein</fullName>
    </recommendedName>
</protein>
<feature type="transmembrane region" description="Helical" evidence="16">
    <location>
        <begin position="190"/>
        <end position="211"/>
    </location>
</feature>
<keyword evidence="11 14" id="KW-1015">Disulfide bond</keyword>
<evidence type="ECO:0000256" key="6">
    <source>
        <dbReference type="ARBA" id="ARBA00022622"/>
    </source>
</evidence>
<keyword evidence="8 17" id="KW-0732">Signal</keyword>
<keyword evidence="10 16" id="KW-0472">Membrane</keyword>
<dbReference type="Proteomes" id="UP000829685">
    <property type="component" value="Unassembled WGS sequence"/>
</dbReference>
<keyword evidence="12" id="KW-0449">Lipoprotein</keyword>
<dbReference type="PANTHER" id="PTHR33048">
    <property type="entry name" value="PTH11-LIKE INTEGRAL MEMBRANE PROTEIN (AFU_ORTHOLOGUE AFUA_5G11245)"/>
    <property type="match status" value="1"/>
</dbReference>
<keyword evidence="20" id="KW-1185">Reference proteome</keyword>
<comment type="caution">
    <text evidence="14">Lacks conserved residue(s) required for the propagation of feature annotation.</text>
</comment>
<keyword evidence="6" id="KW-0336">GPI-anchor</keyword>
<evidence type="ECO:0000256" key="8">
    <source>
        <dbReference type="ARBA" id="ARBA00022729"/>
    </source>
</evidence>
<sequence length="445" mass="48629">MMFRRIGVSLFVAASMAGSSLAQSAADLISLVPKCALPCVTNAVLTGSCPLTNVTLLSDCLCTNVTLQSSLSTCVQTSCVFSDQVDAGNMRLALCAAYPKESRVFEVRVAAIATLAVSTVIVAMRCAARISITGRLWSDDWTAILATVFLVVGAGLELASAELGFGMHFWDVDVRNATKLLQMFYVVEIIYTWIKLIAKVSIIMLFMRVFTGTGHGNNRWFRWACYACLGYCAISLTTFTFVIAFQCQPVEAIWNRFVSGKCIDVNAIGYSGAIMSVVEDLVLMILPISELRKLQIGGRKRIGVGIMFALASFAAVTSMVRLKFLVQFSKTFDTTYPVVWSLIELTCIIVCGSLPPMRPWLGKLMPPLTITKSGVTWKGKSSANDATTNQADSKATELSNFSRPRRISRLGNVGSFPNHYKEPVSPGGDEYPLRPTDPQKMWSQT</sequence>
<dbReference type="EMBL" id="JAFIMR010000017">
    <property type="protein sequence ID" value="KAI1868334.1"/>
    <property type="molecule type" value="Genomic_DNA"/>
</dbReference>
<organism evidence="19 20">
    <name type="scientific">Neoarthrinium moseri</name>
    <dbReference type="NCBI Taxonomy" id="1658444"/>
    <lineage>
        <taxon>Eukaryota</taxon>
        <taxon>Fungi</taxon>
        <taxon>Dikarya</taxon>
        <taxon>Ascomycota</taxon>
        <taxon>Pezizomycotina</taxon>
        <taxon>Sordariomycetes</taxon>
        <taxon>Xylariomycetidae</taxon>
        <taxon>Amphisphaeriales</taxon>
        <taxon>Apiosporaceae</taxon>
        <taxon>Neoarthrinium</taxon>
    </lineage>
</organism>
<comment type="similarity">
    <text evidence="4">Belongs to the RBT5 family.</text>
</comment>
<feature type="transmembrane region" description="Helical" evidence="16">
    <location>
        <begin position="144"/>
        <end position="170"/>
    </location>
</feature>
<feature type="transmembrane region" description="Helical" evidence="16">
    <location>
        <begin position="301"/>
        <end position="322"/>
    </location>
</feature>
<evidence type="ECO:0000256" key="11">
    <source>
        <dbReference type="ARBA" id="ARBA00023157"/>
    </source>
</evidence>
<feature type="chain" id="PRO_5040126408" description="CFEM domain-containing protein" evidence="17">
    <location>
        <begin position="23"/>
        <end position="445"/>
    </location>
</feature>
<evidence type="ECO:0000256" key="10">
    <source>
        <dbReference type="ARBA" id="ARBA00023136"/>
    </source>
</evidence>
<evidence type="ECO:0000256" key="5">
    <source>
        <dbReference type="ARBA" id="ARBA00022525"/>
    </source>
</evidence>
<feature type="disulfide bond" evidence="14">
    <location>
        <begin position="62"/>
        <end position="95"/>
    </location>
</feature>
<feature type="transmembrane region" description="Helical" evidence="16">
    <location>
        <begin position="223"/>
        <end position="245"/>
    </location>
</feature>
<dbReference type="Pfam" id="PF20684">
    <property type="entry name" value="Fung_rhodopsin"/>
    <property type="match status" value="1"/>
</dbReference>
<evidence type="ECO:0000256" key="12">
    <source>
        <dbReference type="ARBA" id="ARBA00023288"/>
    </source>
</evidence>
<name>A0A9Q0ANK8_9PEZI</name>
<evidence type="ECO:0000313" key="19">
    <source>
        <dbReference type="EMBL" id="KAI1868334.1"/>
    </source>
</evidence>
<feature type="transmembrane region" description="Helical" evidence="16">
    <location>
        <begin position="334"/>
        <end position="355"/>
    </location>
</feature>
<feature type="transmembrane region" description="Helical" evidence="16">
    <location>
        <begin position="265"/>
        <end position="289"/>
    </location>
</feature>
<dbReference type="Pfam" id="PF05730">
    <property type="entry name" value="CFEM"/>
    <property type="match status" value="1"/>
</dbReference>
<dbReference type="InterPro" id="IPR052337">
    <property type="entry name" value="SAT4-like"/>
</dbReference>
<dbReference type="GO" id="GO:0098552">
    <property type="term" value="C:side of membrane"/>
    <property type="evidence" value="ECO:0007669"/>
    <property type="project" value="UniProtKB-KW"/>
</dbReference>
<feature type="domain" description="CFEM" evidence="18">
    <location>
        <begin position="7"/>
        <end position="122"/>
    </location>
</feature>
<keyword evidence="6" id="KW-0325">Glycoprotein</keyword>
<comment type="subcellular location">
    <subcellularLocation>
        <location evidence="2">Membrane</location>
        <topology evidence="2">Lipid-anchor</topology>
        <topology evidence="2">GPI-anchor</topology>
    </subcellularLocation>
    <subcellularLocation>
        <location evidence="1">Membrane</location>
        <topology evidence="1">Multi-pass membrane protein</topology>
    </subcellularLocation>
    <subcellularLocation>
        <location evidence="3">Secreted</location>
    </subcellularLocation>
</comment>
<keyword evidence="9 16" id="KW-1133">Transmembrane helix</keyword>
<gene>
    <name evidence="19" type="ORF">JX265_007157</name>
</gene>
<evidence type="ECO:0000256" key="15">
    <source>
        <dbReference type="SAM" id="MobiDB-lite"/>
    </source>
</evidence>
<evidence type="ECO:0000313" key="20">
    <source>
        <dbReference type="Proteomes" id="UP000829685"/>
    </source>
</evidence>
<feature type="region of interest" description="Disordered" evidence="15">
    <location>
        <begin position="379"/>
        <end position="445"/>
    </location>
</feature>
<dbReference type="SMART" id="SM00747">
    <property type="entry name" value="CFEM"/>
    <property type="match status" value="1"/>
</dbReference>
<evidence type="ECO:0000259" key="18">
    <source>
        <dbReference type="PROSITE" id="PS52012"/>
    </source>
</evidence>
<evidence type="ECO:0000256" key="14">
    <source>
        <dbReference type="PROSITE-ProRule" id="PRU01356"/>
    </source>
</evidence>
<feature type="compositionally biased region" description="Polar residues" evidence="15">
    <location>
        <begin position="379"/>
        <end position="402"/>
    </location>
</feature>
<comment type="caution">
    <text evidence="19">The sequence shown here is derived from an EMBL/GenBank/DDBJ whole genome shotgun (WGS) entry which is preliminary data.</text>
</comment>
<comment type="similarity">
    <text evidence="13">Belongs to the SAT4 family.</text>
</comment>
<evidence type="ECO:0000256" key="1">
    <source>
        <dbReference type="ARBA" id="ARBA00004141"/>
    </source>
</evidence>
<feature type="signal peptide" evidence="17">
    <location>
        <begin position="1"/>
        <end position="22"/>
    </location>
</feature>
<keyword evidence="7 16" id="KW-0812">Transmembrane</keyword>
<dbReference type="PANTHER" id="PTHR33048:SF131">
    <property type="entry name" value="INTEGRAL MEMBRANE PROTEIN"/>
    <property type="match status" value="1"/>
</dbReference>
<dbReference type="InterPro" id="IPR008427">
    <property type="entry name" value="Extracellular_membr_CFEM_dom"/>
</dbReference>
<evidence type="ECO:0000256" key="7">
    <source>
        <dbReference type="ARBA" id="ARBA00022692"/>
    </source>
</evidence>
<dbReference type="InterPro" id="IPR049326">
    <property type="entry name" value="Rhodopsin_dom_fungi"/>
</dbReference>
<evidence type="ECO:0000256" key="17">
    <source>
        <dbReference type="SAM" id="SignalP"/>
    </source>
</evidence>
<keyword evidence="5" id="KW-0964">Secreted</keyword>